<feature type="transmembrane region" description="Helical" evidence="7">
    <location>
        <begin position="437"/>
        <end position="460"/>
    </location>
</feature>
<dbReference type="GO" id="GO:0022857">
    <property type="term" value="F:transmembrane transporter activity"/>
    <property type="evidence" value="ECO:0007669"/>
    <property type="project" value="TreeGrafter"/>
</dbReference>
<evidence type="ECO:0000313" key="11">
    <source>
        <dbReference type="Proteomes" id="UP000184310"/>
    </source>
</evidence>
<evidence type="ECO:0000256" key="2">
    <source>
        <dbReference type="ARBA" id="ARBA00022475"/>
    </source>
</evidence>
<dbReference type="PANTHER" id="PTHR30572:SF4">
    <property type="entry name" value="ABC TRANSPORTER PERMEASE YTRF"/>
    <property type="match status" value="1"/>
</dbReference>
<feature type="domain" description="ABC3 transporter permease C-terminal" evidence="8">
    <location>
        <begin position="275"/>
        <end position="396"/>
    </location>
</feature>
<keyword evidence="5 7" id="KW-0472">Membrane</keyword>
<keyword evidence="4 7" id="KW-1133">Transmembrane helix</keyword>
<keyword evidence="2" id="KW-1003">Cell membrane</keyword>
<evidence type="ECO:0000256" key="6">
    <source>
        <dbReference type="ARBA" id="ARBA00038076"/>
    </source>
</evidence>
<feature type="transmembrane region" description="Helical" evidence="7">
    <location>
        <begin position="273"/>
        <end position="297"/>
    </location>
</feature>
<comment type="subcellular location">
    <subcellularLocation>
        <location evidence="1">Cell membrane</location>
        <topology evidence="1">Multi-pass membrane protein</topology>
    </subcellularLocation>
</comment>
<name>A0A1M6V8R1_9CLOT</name>
<dbReference type="InterPro" id="IPR050250">
    <property type="entry name" value="Macrolide_Exporter_MacB"/>
</dbReference>
<protein>
    <submittedName>
        <fullName evidence="10">Putative ABC transport system permease protein</fullName>
    </submittedName>
</protein>
<dbReference type="STRING" id="1121302.SAMN02745163_04449"/>
<feature type="transmembrane region" description="Helical" evidence="7">
    <location>
        <begin position="496"/>
        <end position="516"/>
    </location>
</feature>
<dbReference type="GO" id="GO:0005886">
    <property type="term" value="C:plasma membrane"/>
    <property type="evidence" value="ECO:0007669"/>
    <property type="project" value="UniProtKB-SubCell"/>
</dbReference>
<keyword evidence="11" id="KW-1185">Reference proteome</keyword>
<feature type="transmembrane region" description="Helical" evidence="7">
    <location>
        <begin position="732"/>
        <end position="754"/>
    </location>
</feature>
<keyword evidence="3 7" id="KW-0812">Transmembrane</keyword>
<feature type="domain" description="MacB-like periplasmic core" evidence="9">
    <location>
        <begin position="36"/>
        <end position="244"/>
    </location>
</feature>
<feature type="transmembrane region" description="Helical" evidence="7">
    <location>
        <begin position="366"/>
        <end position="391"/>
    </location>
</feature>
<feature type="transmembrane region" description="Helical" evidence="7">
    <location>
        <begin position="412"/>
        <end position="431"/>
    </location>
</feature>
<comment type="similarity">
    <text evidence="6">Belongs to the ABC-4 integral membrane protein family.</text>
</comment>
<dbReference type="EMBL" id="FQZB01000027">
    <property type="protein sequence ID" value="SHK77761.1"/>
    <property type="molecule type" value="Genomic_DNA"/>
</dbReference>
<feature type="transmembrane region" description="Helical" evidence="7">
    <location>
        <begin position="822"/>
        <end position="842"/>
    </location>
</feature>
<evidence type="ECO:0000259" key="9">
    <source>
        <dbReference type="Pfam" id="PF12704"/>
    </source>
</evidence>
<feature type="transmembrane region" description="Helical" evidence="7">
    <location>
        <begin position="318"/>
        <end position="346"/>
    </location>
</feature>
<accession>A0A1M6V8R1</accession>
<evidence type="ECO:0000259" key="8">
    <source>
        <dbReference type="Pfam" id="PF02687"/>
    </source>
</evidence>
<evidence type="ECO:0000256" key="7">
    <source>
        <dbReference type="SAM" id="Phobius"/>
    </source>
</evidence>
<organism evidence="10 11">
    <name type="scientific">Clostridium cavendishii DSM 21758</name>
    <dbReference type="NCBI Taxonomy" id="1121302"/>
    <lineage>
        <taxon>Bacteria</taxon>
        <taxon>Bacillati</taxon>
        <taxon>Bacillota</taxon>
        <taxon>Clostridia</taxon>
        <taxon>Eubacteriales</taxon>
        <taxon>Clostridiaceae</taxon>
        <taxon>Clostridium</taxon>
    </lineage>
</organism>
<reference evidence="10 11" key="1">
    <citation type="submission" date="2016-11" db="EMBL/GenBank/DDBJ databases">
        <authorList>
            <person name="Jaros S."/>
            <person name="Januszkiewicz K."/>
            <person name="Wedrychowicz H."/>
        </authorList>
    </citation>
    <scope>NUCLEOTIDE SEQUENCE [LARGE SCALE GENOMIC DNA]</scope>
    <source>
        <strain evidence="10 11">DSM 21758</strain>
    </source>
</reference>
<evidence type="ECO:0000313" key="10">
    <source>
        <dbReference type="EMBL" id="SHK77761.1"/>
    </source>
</evidence>
<evidence type="ECO:0000256" key="1">
    <source>
        <dbReference type="ARBA" id="ARBA00004651"/>
    </source>
</evidence>
<dbReference type="InterPro" id="IPR025857">
    <property type="entry name" value="MacB_PCD"/>
</dbReference>
<gene>
    <name evidence="10" type="ORF">SAMN02745163_04449</name>
</gene>
<dbReference type="PANTHER" id="PTHR30572">
    <property type="entry name" value="MEMBRANE COMPONENT OF TRANSPORTER-RELATED"/>
    <property type="match status" value="1"/>
</dbReference>
<feature type="domain" description="ABC3 transporter permease C-terminal" evidence="8">
    <location>
        <begin position="732"/>
        <end position="847"/>
    </location>
</feature>
<dbReference type="InterPro" id="IPR003838">
    <property type="entry name" value="ABC3_permease_C"/>
</dbReference>
<feature type="transmembrane region" description="Helical" evidence="7">
    <location>
        <begin position="775"/>
        <end position="802"/>
    </location>
</feature>
<feature type="domain" description="MacB-like periplasmic core" evidence="9">
    <location>
        <begin position="495"/>
        <end position="685"/>
    </location>
</feature>
<sequence>MIKLMLSKILHYKWVKDLNIIMKFLWNNISEKKLRTALILFAIAIATSLCFASLGISKSFKNMVIGKYKAQFGNADIVITKKENSTSPFLRKENVDEISAKHKAKILNISSSYKKDKTYFNVNIIATNLTEIDKINKITYKEDSNSKNLESLEGNEIIISNKTATDLDLNINDNLNLKVNGENKKFKIVSIALDKGFFEEKPGVITIIGDLEGISKTLNMNDNITTVLLTKEDGKDTKKLKEDLALKYKDFAVSETIDKKVLEDAVNQFMIPFYVMLAVVVLMAVFIIYSSFKVIVLERMAVIGTFRSIGANKQMTDLILLLESLIYGVIGGVLGNLIGIPLLYLITDTANPYKQQGIKTVISIDLKYILITFVIGIMLSFFSALIPIVKIGKIEIKDIVLATFKSTDNDKIIRLFVGLLFIVAPYIYYINNRYIGSVIYTILCPFMILVGAAFIIPYIVKILSFILKEFIRLIAGNEGALAIHNMATTKNLIQNIIILGLGLGAVIVVHTSSYSVREMVENSFKGQDYKVSVNNINSRNGDKVIKSIESIKDIENYYENYYKNEVEVKNKNFRLGYLQGINTDKYTSFYKDFKILGDNGEVNKIDTLNKLENERTIVLSDLFKNKYKYKIGDIINIKLKDSFVDYKVVGFIKSEISSNQRVCLISQKFFIEDVEQSQPNHIYIKGVGSEENLKNEVTDQLNELNVVVTTKAEEEKVNISKNADLMNTLQSFSTMALIIGAFGMINNLMVSFLERKRELAVLASIGMSKYQRGKMILIEGVFAGLVGGVFGVIIGYCLSIFVPEITLGLDTYLNIKIPINQILILGMVGALLMIISSLVPLIKAKNIAIVQEIKYE</sequence>
<evidence type="ECO:0000256" key="3">
    <source>
        <dbReference type="ARBA" id="ARBA00022692"/>
    </source>
</evidence>
<evidence type="ECO:0000256" key="4">
    <source>
        <dbReference type="ARBA" id="ARBA00022989"/>
    </source>
</evidence>
<dbReference type="Proteomes" id="UP000184310">
    <property type="component" value="Unassembled WGS sequence"/>
</dbReference>
<dbReference type="AlphaFoldDB" id="A0A1M6V8R1"/>
<dbReference type="Pfam" id="PF12704">
    <property type="entry name" value="MacB_PCD"/>
    <property type="match status" value="2"/>
</dbReference>
<dbReference type="Pfam" id="PF02687">
    <property type="entry name" value="FtsX"/>
    <property type="match status" value="2"/>
</dbReference>
<proteinExistence type="inferred from homology"/>
<evidence type="ECO:0000256" key="5">
    <source>
        <dbReference type="ARBA" id="ARBA00023136"/>
    </source>
</evidence>